<keyword evidence="1" id="KW-0472">Membrane</keyword>
<dbReference type="RefSeq" id="WP_174340244.1">
    <property type="nucleotide sequence ID" value="NZ_JAENMR010000005.1"/>
</dbReference>
<comment type="caution">
    <text evidence="2">The sequence shown here is derived from an EMBL/GenBank/DDBJ whole genome shotgun (WGS) entry which is preliminary data.</text>
</comment>
<organism evidence="2 3">
    <name type="scientific">Lelliottia amnigena</name>
    <name type="common">Enterobacter amnigenus</name>
    <dbReference type="NCBI Taxonomy" id="61646"/>
    <lineage>
        <taxon>Bacteria</taxon>
        <taxon>Pseudomonadati</taxon>
        <taxon>Pseudomonadota</taxon>
        <taxon>Gammaproteobacteria</taxon>
        <taxon>Enterobacterales</taxon>
        <taxon>Enterobacteriaceae</taxon>
        <taxon>Lelliottia</taxon>
    </lineage>
</organism>
<dbReference type="EMBL" id="JAENMS010000005">
    <property type="protein sequence ID" value="MBL5935236.1"/>
    <property type="molecule type" value="Genomic_DNA"/>
</dbReference>
<gene>
    <name evidence="2" type="ORF">I7V27_12370</name>
</gene>
<reference evidence="2" key="1">
    <citation type="submission" date="2020-12" db="EMBL/GenBank/DDBJ databases">
        <title>Draft genome sequence of Enterobacter spp., Lelliottia spp. and Serratia spp. isolated from drinking water reservoirs and lakes.</title>
        <authorList>
            <person name="Reitter C."/>
            <person name="Neuhaus K."/>
            <person name="Huegler M."/>
        </authorList>
    </citation>
    <scope>NUCLEOTIDE SEQUENCE</scope>
    <source>
        <strain evidence="2">TZW15</strain>
    </source>
</reference>
<feature type="transmembrane region" description="Helical" evidence="1">
    <location>
        <begin position="27"/>
        <end position="49"/>
    </location>
</feature>
<evidence type="ECO:0000313" key="3">
    <source>
        <dbReference type="Proteomes" id="UP000653275"/>
    </source>
</evidence>
<keyword evidence="1" id="KW-1133">Transmembrane helix</keyword>
<sequence>MKELNITDEVDKAGEWLVKNQGLLTEYAVNIISATVLLITGLILARLVGTALERVLSRRGIDVTVSGRERSRKVHFLN</sequence>
<dbReference type="AlphaFoldDB" id="A0AAP2F0B9"/>
<evidence type="ECO:0000313" key="2">
    <source>
        <dbReference type="EMBL" id="MBL5935236.1"/>
    </source>
</evidence>
<evidence type="ECO:0000256" key="1">
    <source>
        <dbReference type="SAM" id="Phobius"/>
    </source>
</evidence>
<name>A0AAP2F0B9_LELAM</name>
<proteinExistence type="predicted"/>
<dbReference type="Proteomes" id="UP000653275">
    <property type="component" value="Unassembled WGS sequence"/>
</dbReference>
<protein>
    <recommendedName>
        <fullName evidence="4">Mechanosensitive ion channel protein MscS</fullName>
    </recommendedName>
</protein>
<dbReference type="Pfam" id="PF05552">
    <property type="entry name" value="MS_channel_1st_1"/>
    <property type="match status" value="1"/>
</dbReference>
<dbReference type="InterPro" id="IPR008910">
    <property type="entry name" value="MSC_TM_helix"/>
</dbReference>
<accession>A0AAP2F0B9</accession>
<keyword evidence="1" id="KW-0812">Transmembrane</keyword>
<evidence type="ECO:0008006" key="4">
    <source>
        <dbReference type="Google" id="ProtNLM"/>
    </source>
</evidence>